<evidence type="ECO:0000256" key="1">
    <source>
        <dbReference type="ARBA" id="ARBA00004604"/>
    </source>
</evidence>
<dbReference type="EMBL" id="WIUZ02000026">
    <property type="protein sequence ID" value="KAF9777871.1"/>
    <property type="molecule type" value="Genomic_DNA"/>
</dbReference>
<feature type="domain" description="PIN" evidence="6">
    <location>
        <begin position="65"/>
        <end position="164"/>
    </location>
</feature>
<dbReference type="CDD" id="cd09864">
    <property type="entry name" value="PIN_Fcf1-like"/>
    <property type="match status" value="1"/>
</dbReference>
<dbReference type="GO" id="GO:0004540">
    <property type="term" value="F:RNA nuclease activity"/>
    <property type="evidence" value="ECO:0007669"/>
    <property type="project" value="UniProtKB-ARBA"/>
</dbReference>
<dbReference type="OrthoDB" id="76105at2759"/>
<comment type="subcellular location">
    <subcellularLocation>
        <location evidence="1">Nucleus</location>
        <location evidence="1">Nucleolus</location>
    </subcellularLocation>
</comment>
<evidence type="ECO:0000256" key="3">
    <source>
        <dbReference type="ARBA" id="ARBA00022552"/>
    </source>
</evidence>
<dbReference type="FunFam" id="3.40.50.1010:FF:000004">
    <property type="entry name" value="rRNA-processing protein FCF1 homolog"/>
    <property type="match status" value="1"/>
</dbReference>
<evidence type="ECO:0000313" key="8">
    <source>
        <dbReference type="Proteomes" id="UP000736335"/>
    </source>
</evidence>
<comment type="similarity">
    <text evidence="5">Belongs to the UTP23/FCF1 family. FCF1 subfamily.</text>
</comment>
<dbReference type="Proteomes" id="UP000736335">
    <property type="component" value="Unassembled WGS sequence"/>
</dbReference>
<dbReference type="Pfam" id="PF04900">
    <property type="entry name" value="Fcf1"/>
    <property type="match status" value="1"/>
</dbReference>
<reference evidence="7" key="1">
    <citation type="journal article" date="2020" name="Nat. Commun.">
        <title>Large-scale genome sequencing of mycorrhizal fungi provides insights into the early evolution of symbiotic traits.</title>
        <authorList>
            <person name="Miyauchi S."/>
            <person name="Kiss E."/>
            <person name="Kuo A."/>
            <person name="Drula E."/>
            <person name="Kohler A."/>
            <person name="Sanchez-Garcia M."/>
            <person name="Morin E."/>
            <person name="Andreopoulos B."/>
            <person name="Barry K.W."/>
            <person name="Bonito G."/>
            <person name="Buee M."/>
            <person name="Carver A."/>
            <person name="Chen C."/>
            <person name="Cichocki N."/>
            <person name="Clum A."/>
            <person name="Culley D."/>
            <person name="Crous P.W."/>
            <person name="Fauchery L."/>
            <person name="Girlanda M."/>
            <person name="Hayes R.D."/>
            <person name="Keri Z."/>
            <person name="LaButti K."/>
            <person name="Lipzen A."/>
            <person name="Lombard V."/>
            <person name="Magnuson J."/>
            <person name="Maillard F."/>
            <person name="Murat C."/>
            <person name="Nolan M."/>
            <person name="Ohm R.A."/>
            <person name="Pangilinan J."/>
            <person name="Pereira M.F."/>
            <person name="Perotto S."/>
            <person name="Peter M."/>
            <person name="Pfister S."/>
            <person name="Riley R."/>
            <person name="Sitrit Y."/>
            <person name="Stielow J.B."/>
            <person name="Szollosi G."/>
            <person name="Zifcakova L."/>
            <person name="Stursova M."/>
            <person name="Spatafora J.W."/>
            <person name="Tedersoo L."/>
            <person name="Vaario L.M."/>
            <person name="Yamada A."/>
            <person name="Yan M."/>
            <person name="Wang P."/>
            <person name="Xu J."/>
            <person name="Bruns T."/>
            <person name="Baldrian P."/>
            <person name="Vilgalys R."/>
            <person name="Dunand C."/>
            <person name="Henrissat B."/>
            <person name="Grigoriev I.V."/>
            <person name="Hibbett D."/>
            <person name="Nagy L.G."/>
            <person name="Martin F.M."/>
        </authorList>
    </citation>
    <scope>NUCLEOTIDE SEQUENCE</scope>
    <source>
        <strain evidence="7">UH-Tt-Lm1</strain>
    </source>
</reference>
<dbReference type="InterPro" id="IPR006984">
    <property type="entry name" value="Fcf1/UTP23"/>
</dbReference>
<keyword evidence="4" id="KW-0539">Nucleus</keyword>
<dbReference type="GO" id="GO:0042274">
    <property type="term" value="P:ribosomal small subunit biogenesis"/>
    <property type="evidence" value="ECO:0007669"/>
    <property type="project" value="UniProtKB-ARBA"/>
</dbReference>
<keyword evidence="3" id="KW-0698">rRNA processing</keyword>
<dbReference type="GO" id="GO:0032040">
    <property type="term" value="C:small-subunit processome"/>
    <property type="evidence" value="ECO:0007669"/>
    <property type="project" value="InterPro"/>
</dbReference>
<comment type="caution">
    <text evidence="7">The sequence shown here is derived from an EMBL/GenBank/DDBJ whole genome shotgun (WGS) entry which is preliminary data.</text>
</comment>
<evidence type="ECO:0000256" key="2">
    <source>
        <dbReference type="ARBA" id="ARBA00022517"/>
    </source>
</evidence>
<dbReference type="SMART" id="SM00670">
    <property type="entry name" value="PINc"/>
    <property type="match status" value="1"/>
</dbReference>
<dbReference type="SUPFAM" id="SSF88723">
    <property type="entry name" value="PIN domain-like"/>
    <property type="match status" value="1"/>
</dbReference>
<organism evidence="7 8">
    <name type="scientific">Thelephora terrestris</name>
    <dbReference type="NCBI Taxonomy" id="56493"/>
    <lineage>
        <taxon>Eukaryota</taxon>
        <taxon>Fungi</taxon>
        <taxon>Dikarya</taxon>
        <taxon>Basidiomycota</taxon>
        <taxon>Agaricomycotina</taxon>
        <taxon>Agaricomycetes</taxon>
        <taxon>Thelephorales</taxon>
        <taxon>Thelephoraceae</taxon>
        <taxon>Thelephora</taxon>
    </lineage>
</organism>
<dbReference type="PANTHER" id="PTHR12416">
    <property type="entry name" value="RRNA-PROCESSING PROTEIN UTP23 HOMOLOG"/>
    <property type="match status" value="1"/>
</dbReference>
<reference evidence="7" key="2">
    <citation type="submission" date="2020-11" db="EMBL/GenBank/DDBJ databases">
        <authorList>
            <consortium name="DOE Joint Genome Institute"/>
            <person name="Kuo A."/>
            <person name="Miyauchi S."/>
            <person name="Kiss E."/>
            <person name="Drula E."/>
            <person name="Kohler A."/>
            <person name="Sanchez-Garcia M."/>
            <person name="Andreopoulos B."/>
            <person name="Barry K.W."/>
            <person name="Bonito G."/>
            <person name="Buee M."/>
            <person name="Carver A."/>
            <person name="Chen C."/>
            <person name="Cichocki N."/>
            <person name="Clum A."/>
            <person name="Culley D."/>
            <person name="Crous P.W."/>
            <person name="Fauchery L."/>
            <person name="Girlanda M."/>
            <person name="Hayes R."/>
            <person name="Keri Z."/>
            <person name="Labutti K."/>
            <person name="Lipzen A."/>
            <person name="Lombard V."/>
            <person name="Magnuson J."/>
            <person name="Maillard F."/>
            <person name="Morin E."/>
            <person name="Murat C."/>
            <person name="Nolan M."/>
            <person name="Ohm R."/>
            <person name="Pangilinan J."/>
            <person name="Pereira M."/>
            <person name="Perotto S."/>
            <person name="Peter M."/>
            <person name="Riley R."/>
            <person name="Sitrit Y."/>
            <person name="Stielow B."/>
            <person name="Szollosi G."/>
            <person name="Zifcakova L."/>
            <person name="Stursova M."/>
            <person name="Spatafora J.W."/>
            <person name="Tedersoo L."/>
            <person name="Vaario L.-M."/>
            <person name="Yamada A."/>
            <person name="Yan M."/>
            <person name="Wang P."/>
            <person name="Xu J."/>
            <person name="Bruns T."/>
            <person name="Baldrian P."/>
            <person name="Vilgalys R."/>
            <person name="Henrissat B."/>
            <person name="Grigoriev I.V."/>
            <person name="Hibbett D."/>
            <person name="Nagy L.G."/>
            <person name="Martin F.M."/>
        </authorList>
    </citation>
    <scope>NUCLEOTIDE SEQUENCE</scope>
    <source>
        <strain evidence="7">UH-Tt-Lm1</strain>
    </source>
</reference>
<dbReference type="InterPro" id="IPR029060">
    <property type="entry name" value="PIN-like_dom_sf"/>
</dbReference>
<evidence type="ECO:0000259" key="6">
    <source>
        <dbReference type="SMART" id="SM00670"/>
    </source>
</evidence>
<evidence type="ECO:0000256" key="5">
    <source>
        <dbReference type="ARBA" id="ARBA00024026"/>
    </source>
</evidence>
<sequence length="194" mass="22407">MGKAKRTRKFAAVKRLLNPKDIRLKENQLKQEKKDEEAKEKAVRRVPQIASSMFLQHNTALVPPYRVLIDTNFINFSLQNKLELVNGMMDCLYAKCIPCVTDCVIAELEKLGQRYRVALRVARDPRFERLSCSHSGTYADDCLVQRVTSHRCYIVATCDRELRRRIRQIPGVPLMYIVNRKYSIERLPDGGAPV</sequence>
<protein>
    <submittedName>
        <fullName evidence="7">Fcf1-domain-containing protein</fullName>
    </submittedName>
</protein>
<accession>A0A9P6H240</accession>
<keyword evidence="8" id="KW-1185">Reference proteome</keyword>
<gene>
    <name evidence="7" type="ORF">BJ322DRAFT_1094801</name>
</gene>
<dbReference type="AlphaFoldDB" id="A0A9P6H240"/>
<evidence type="ECO:0000256" key="4">
    <source>
        <dbReference type="ARBA" id="ARBA00023242"/>
    </source>
</evidence>
<name>A0A9P6H240_9AGAM</name>
<dbReference type="GO" id="GO:0006364">
    <property type="term" value="P:rRNA processing"/>
    <property type="evidence" value="ECO:0007669"/>
    <property type="project" value="UniProtKB-KW"/>
</dbReference>
<dbReference type="Gene3D" id="3.40.50.1010">
    <property type="entry name" value="5'-nuclease"/>
    <property type="match status" value="1"/>
</dbReference>
<proteinExistence type="inferred from homology"/>
<keyword evidence="2" id="KW-0690">Ribosome biogenesis</keyword>
<dbReference type="InterPro" id="IPR002716">
    <property type="entry name" value="PIN_dom"/>
</dbReference>
<evidence type="ECO:0000313" key="7">
    <source>
        <dbReference type="EMBL" id="KAF9777871.1"/>
    </source>
</evidence>
<dbReference type="InterPro" id="IPR037503">
    <property type="entry name" value="Fcf1_PIN"/>
</dbReference>